<evidence type="ECO:0000256" key="1">
    <source>
        <dbReference type="SAM" id="MobiDB-lite"/>
    </source>
</evidence>
<dbReference type="Proteomes" id="UP001215712">
    <property type="component" value="Unassembled WGS sequence"/>
</dbReference>
<evidence type="ECO:0000313" key="3">
    <source>
        <dbReference type="Proteomes" id="UP001215712"/>
    </source>
</evidence>
<dbReference type="EMBL" id="JAQJAN010000019">
    <property type="protein sequence ID" value="KAJ5709297.1"/>
    <property type="molecule type" value="Genomic_DNA"/>
</dbReference>
<reference evidence="2" key="2">
    <citation type="submission" date="2023-01" db="EMBL/GenBank/DDBJ databases">
        <authorList>
            <person name="Petersen C."/>
        </authorList>
    </citation>
    <scope>NUCLEOTIDE SEQUENCE</scope>
    <source>
        <strain evidence="2">IBT 17514</strain>
    </source>
</reference>
<sequence>MEDDGGDAVESAEEETMTSEKHSHGLTKGEIPNDRSEGLESAYRNQKPQVLNHLSAWDVQAVEVQLAKVTPYLENFRFHFRYVNVFVRLTSKIYYRSYNEADGVAGAQEENSTAARGYRLFGALGEVALFADYDCQRMMCWRRRNDRKDCLASSRAPATGSHHT</sequence>
<feature type="region of interest" description="Disordered" evidence="1">
    <location>
        <begin position="1"/>
        <end position="41"/>
    </location>
</feature>
<gene>
    <name evidence="2" type="ORF">N7493_010631</name>
</gene>
<name>A0AAD6MRN9_9EURO</name>
<keyword evidence="3" id="KW-1185">Reference proteome</keyword>
<accession>A0AAD6MRN9</accession>
<dbReference type="AlphaFoldDB" id="A0AAD6MRN9"/>
<protein>
    <submittedName>
        <fullName evidence="2">Uncharacterized protein</fullName>
    </submittedName>
</protein>
<comment type="caution">
    <text evidence="2">The sequence shown here is derived from an EMBL/GenBank/DDBJ whole genome shotgun (WGS) entry which is preliminary data.</text>
</comment>
<reference evidence="2" key="1">
    <citation type="journal article" date="2023" name="IMA Fungus">
        <title>Comparative genomic study of the Penicillium genus elucidates a diverse pangenome and 15 lateral gene transfer events.</title>
        <authorList>
            <person name="Petersen C."/>
            <person name="Sorensen T."/>
            <person name="Nielsen M.R."/>
            <person name="Sondergaard T.E."/>
            <person name="Sorensen J.L."/>
            <person name="Fitzpatrick D.A."/>
            <person name="Frisvad J.C."/>
            <person name="Nielsen K.L."/>
        </authorList>
    </citation>
    <scope>NUCLEOTIDE SEQUENCE</scope>
    <source>
        <strain evidence="2">IBT 17514</strain>
    </source>
</reference>
<evidence type="ECO:0000313" key="2">
    <source>
        <dbReference type="EMBL" id="KAJ5709297.1"/>
    </source>
</evidence>
<proteinExistence type="predicted"/>
<feature type="compositionally biased region" description="Acidic residues" evidence="1">
    <location>
        <begin position="1"/>
        <end position="17"/>
    </location>
</feature>
<organism evidence="2 3">
    <name type="scientific">Penicillium malachiteum</name>
    <dbReference type="NCBI Taxonomy" id="1324776"/>
    <lineage>
        <taxon>Eukaryota</taxon>
        <taxon>Fungi</taxon>
        <taxon>Dikarya</taxon>
        <taxon>Ascomycota</taxon>
        <taxon>Pezizomycotina</taxon>
        <taxon>Eurotiomycetes</taxon>
        <taxon>Eurotiomycetidae</taxon>
        <taxon>Eurotiales</taxon>
        <taxon>Aspergillaceae</taxon>
        <taxon>Penicillium</taxon>
    </lineage>
</organism>